<dbReference type="Proteomes" id="UP000037751">
    <property type="component" value="Unassembled WGS sequence"/>
</dbReference>
<dbReference type="VEuPathDB" id="FungiDB:Malapachy_3861"/>
<feature type="compositionally biased region" description="Polar residues" evidence="1">
    <location>
        <begin position="240"/>
        <end position="249"/>
    </location>
</feature>
<reference evidence="3 4" key="1">
    <citation type="submission" date="2015-07" db="EMBL/GenBank/DDBJ databases">
        <title>Draft Genome Sequence of Malassezia furfur CBS1878 and Malassezia pachydermatis CBS1879.</title>
        <authorList>
            <person name="Triana S."/>
            <person name="Ohm R."/>
            <person name="Gonzalez A."/>
            <person name="DeCock H."/>
            <person name="Restrepo S."/>
            <person name="Celis A."/>
        </authorList>
    </citation>
    <scope>NUCLEOTIDE SEQUENCE [LARGE SCALE GENOMIC DNA]</scope>
    <source>
        <strain evidence="3 4">CBS 1879</strain>
    </source>
</reference>
<dbReference type="RefSeq" id="XP_017991559.1">
    <property type="nucleotide sequence ID" value="XM_018138320.1"/>
</dbReference>
<dbReference type="EMBL" id="LGAV01000004">
    <property type="protein sequence ID" value="KOS13927.1"/>
    <property type="molecule type" value="Genomic_DNA"/>
</dbReference>
<evidence type="ECO:0000313" key="4">
    <source>
        <dbReference type="Proteomes" id="UP000037751"/>
    </source>
</evidence>
<keyword evidence="2" id="KW-0812">Transmembrane</keyword>
<feature type="region of interest" description="Disordered" evidence="1">
    <location>
        <begin position="295"/>
        <end position="395"/>
    </location>
</feature>
<dbReference type="GO" id="GO:0005886">
    <property type="term" value="C:plasma membrane"/>
    <property type="evidence" value="ECO:0007669"/>
    <property type="project" value="InterPro"/>
</dbReference>
<feature type="transmembrane region" description="Helical" evidence="2">
    <location>
        <begin position="83"/>
        <end position="109"/>
    </location>
</feature>
<dbReference type="PANTHER" id="PTHR28013:SF4">
    <property type="entry name" value="MARVEL DOMAIN-CONTAINING PROTEIN"/>
    <property type="match status" value="1"/>
</dbReference>
<dbReference type="InterPro" id="IPR009571">
    <property type="entry name" value="SUR7/Rim9-like_fungi"/>
</dbReference>
<dbReference type="OrthoDB" id="2354757at2759"/>
<dbReference type="Pfam" id="PF06687">
    <property type="entry name" value="SUR7"/>
    <property type="match status" value="1"/>
</dbReference>
<dbReference type="STRING" id="77020.A0A0M8MNY8"/>
<dbReference type="GO" id="GO:0035838">
    <property type="term" value="C:growing cell tip"/>
    <property type="evidence" value="ECO:0007669"/>
    <property type="project" value="TreeGrafter"/>
</dbReference>
<organism evidence="3 4">
    <name type="scientific">Malassezia pachydermatis</name>
    <dbReference type="NCBI Taxonomy" id="77020"/>
    <lineage>
        <taxon>Eukaryota</taxon>
        <taxon>Fungi</taxon>
        <taxon>Dikarya</taxon>
        <taxon>Basidiomycota</taxon>
        <taxon>Ustilaginomycotina</taxon>
        <taxon>Malasseziomycetes</taxon>
        <taxon>Malasseziales</taxon>
        <taxon>Malasseziaceae</taxon>
        <taxon>Malassezia</taxon>
    </lineage>
</organism>
<keyword evidence="4" id="KW-1185">Reference proteome</keyword>
<dbReference type="PANTHER" id="PTHR28013">
    <property type="entry name" value="PROTEIN DCV1-RELATED"/>
    <property type="match status" value="1"/>
</dbReference>
<feature type="transmembrane region" description="Helical" evidence="2">
    <location>
        <begin position="161"/>
        <end position="184"/>
    </location>
</feature>
<comment type="caution">
    <text evidence="3">The sequence shown here is derived from an EMBL/GenBank/DDBJ whole genome shotgun (WGS) entry which is preliminary data.</text>
</comment>
<dbReference type="GO" id="GO:0032153">
    <property type="term" value="C:cell division site"/>
    <property type="evidence" value="ECO:0007669"/>
    <property type="project" value="TreeGrafter"/>
</dbReference>
<evidence type="ECO:0000256" key="2">
    <source>
        <dbReference type="SAM" id="Phobius"/>
    </source>
</evidence>
<evidence type="ECO:0008006" key="5">
    <source>
        <dbReference type="Google" id="ProtNLM"/>
    </source>
</evidence>
<keyword evidence="2" id="KW-0472">Membrane</keyword>
<protein>
    <recommendedName>
        <fullName evidence="5">Pali-domain-containing protein</fullName>
    </recommendedName>
</protein>
<dbReference type="GeneID" id="28730196"/>
<feature type="transmembrane region" description="Helical" evidence="2">
    <location>
        <begin position="116"/>
        <end position="141"/>
    </location>
</feature>
<evidence type="ECO:0000313" key="3">
    <source>
        <dbReference type="EMBL" id="KOS13927.1"/>
    </source>
</evidence>
<proteinExistence type="predicted"/>
<accession>A0A0M8MNY8</accession>
<gene>
    <name evidence="3" type="ORF">Malapachy_3861</name>
</gene>
<name>A0A0M8MNY8_9BASI</name>
<dbReference type="AlphaFoldDB" id="A0A0M8MNY8"/>
<feature type="region of interest" description="Disordered" evidence="1">
    <location>
        <begin position="240"/>
        <end position="272"/>
    </location>
</feature>
<sequence>MRFFAAVALLLSIAASVLLGLATFSIPINDAFYLFRARMPGLDLKFGTFGYSVNGQDSPMKLGYVIPNLPGDLNAISGIVHTLSYVLVVLPIGFAFAVVTFFATLLGLLCSPAMNLLGLILAGIGGLVTTLAFAIIIALYYEVRNQLGNQTVLELTFGKAFYFAVIGAALLFVCAGLLCIAVCCDLIRPRRSRGGTASTSAAAPSQPYEQVAMQPTVATAPSQPHDLPQFVEYHAPTMQGTTVESSDSQPDVYMYPPRPSQRAAPMSSEPYAAPGPNTAGIGTQMARRQPVLLAETELDRPRDAGTSRAHLLSDHEDDEVYGDAYAVPSTSSRARPVDEYADSDSASVPPTAPGVTQQQADAWFLPGGRTDVAPAEPPRYINTTSDYPREKGGAR</sequence>
<dbReference type="InterPro" id="IPR051380">
    <property type="entry name" value="pH-response_reg_palI/RIM9"/>
</dbReference>
<feature type="compositionally biased region" description="Polar residues" evidence="1">
    <location>
        <begin position="344"/>
        <end position="360"/>
    </location>
</feature>
<dbReference type="Gene3D" id="1.20.140.150">
    <property type="match status" value="1"/>
</dbReference>
<evidence type="ECO:0000256" key="1">
    <source>
        <dbReference type="SAM" id="MobiDB-lite"/>
    </source>
</evidence>
<keyword evidence="2" id="KW-1133">Transmembrane helix</keyword>